<dbReference type="EMBL" id="VSRL01000004">
    <property type="protein sequence ID" value="NKE55663.1"/>
    <property type="molecule type" value="Genomic_DNA"/>
</dbReference>
<dbReference type="Proteomes" id="UP001515943">
    <property type="component" value="Unassembled WGS sequence"/>
</dbReference>
<evidence type="ECO:0000256" key="1">
    <source>
        <dbReference type="SAM" id="Phobius"/>
    </source>
</evidence>
<dbReference type="RefSeq" id="WP_167969652.1">
    <property type="nucleotide sequence ID" value="NZ_VSRL01000004.1"/>
</dbReference>
<name>A0ABX1FAE5_9PSEU</name>
<proteinExistence type="predicted"/>
<keyword evidence="1" id="KW-0472">Membrane</keyword>
<evidence type="ECO:0000313" key="3">
    <source>
        <dbReference type="Proteomes" id="UP001515943"/>
    </source>
</evidence>
<organism evidence="2 3">
    <name type="scientific">Lentzea indica</name>
    <dbReference type="NCBI Taxonomy" id="2604800"/>
    <lineage>
        <taxon>Bacteria</taxon>
        <taxon>Bacillati</taxon>
        <taxon>Actinomycetota</taxon>
        <taxon>Actinomycetes</taxon>
        <taxon>Pseudonocardiales</taxon>
        <taxon>Pseudonocardiaceae</taxon>
        <taxon>Lentzea</taxon>
    </lineage>
</organism>
<sequence length="243" mass="27627">MNNVSLISAIVSLAGAVTTAVLGGVFEWRRRRADREQTRRDLVSRFGEPLVQASVLLAWRLRNAIDLFSGKPVKQTPLGADRQDDYNLYETLYRLAAFLGWVEILYRDAHFLDLGNRRRNRRFLHRLAAADSAIAGGSGPDAPFVLLSGERRAIGEVMVAPDTDPARCLGYVEFRRRYESDEEFRRWFVPAVDQLRILVETKPAGAVRQLTHAHNTLIELVDFLDPRKAWINTPRDKLELTKG</sequence>
<gene>
    <name evidence="2" type="ORF">FXN61_02010</name>
</gene>
<keyword evidence="1" id="KW-1133">Transmembrane helix</keyword>
<keyword evidence="1" id="KW-0812">Transmembrane</keyword>
<comment type="caution">
    <text evidence="2">The sequence shown here is derived from an EMBL/GenBank/DDBJ whole genome shotgun (WGS) entry which is preliminary data.</text>
</comment>
<feature type="transmembrane region" description="Helical" evidence="1">
    <location>
        <begin position="6"/>
        <end position="26"/>
    </location>
</feature>
<accession>A0ABX1FAE5</accession>
<keyword evidence="3" id="KW-1185">Reference proteome</keyword>
<evidence type="ECO:0000313" key="2">
    <source>
        <dbReference type="EMBL" id="NKE55663.1"/>
    </source>
</evidence>
<protein>
    <submittedName>
        <fullName evidence="2">Uncharacterized protein</fullName>
    </submittedName>
</protein>
<reference evidence="2 3" key="1">
    <citation type="submission" date="2019-08" db="EMBL/GenBank/DDBJ databases">
        <title>Lentzea from Indian Himalayas.</title>
        <authorList>
            <person name="Mandal S."/>
            <person name="Mallick Gupta A."/>
            <person name="Maiti P.K."/>
            <person name="Sarkar J."/>
            <person name="Mandal S."/>
        </authorList>
    </citation>
    <scope>NUCLEOTIDE SEQUENCE [LARGE SCALE GENOMIC DNA]</scope>
    <source>
        <strain evidence="2 3">PSKA42</strain>
    </source>
</reference>